<comment type="caution">
    <text evidence="2">The sequence shown here is derived from an EMBL/GenBank/DDBJ whole genome shotgun (WGS) entry which is preliminary data.</text>
</comment>
<evidence type="ECO:0000313" key="2">
    <source>
        <dbReference type="EMBL" id="MFC0548237.1"/>
    </source>
</evidence>
<evidence type="ECO:0000313" key="3">
    <source>
        <dbReference type="Proteomes" id="UP001589810"/>
    </source>
</evidence>
<sequence>MEFGVNFFPVVDPAEKSATQYYDESLRLTKVAETLGFEHVQTVEHYFSAYGGYSPDPVTFLAAVAAQTTRIRVATGAVIAAFTHPLKLAGKLAMLDHLSHGRLDVGFGRGFLPDEFEAFQVPMDSSKARFAETIEAVRRLWTEENVLWDGQFHQFGPVSMLPRPYQQPHPPIFVASATSAESCAAAGTAGHHLQVVPSVTSREALQENIAGYRAAYAAAGHPGAPRIQIKYTCYLSEDRSEALVAGAHYEQNYIDKMAEAIASWASTRSDAYPGYEKFIDKVRAFDFKKSLQDNKVLAGTASDIRAQLETIRGWFGDDLCVSLQFNPGAMPFSQSLNAIELFGREVMPHFTAVGALQEVR</sequence>
<dbReference type="Gene3D" id="3.20.20.30">
    <property type="entry name" value="Luciferase-like domain"/>
    <property type="match status" value="1"/>
</dbReference>
<feature type="domain" description="Luciferase-like" evidence="1">
    <location>
        <begin position="1"/>
        <end position="314"/>
    </location>
</feature>
<dbReference type="PANTHER" id="PTHR30137:SF6">
    <property type="entry name" value="LUCIFERASE-LIKE MONOOXYGENASE"/>
    <property type="match status" value="1"/>
</dbReference>
<reference evidence="2 3" key="1">
    <citation type="submission" date="2024-09" db="EMBL/GenBank/DDBJ databases">
        <authorList>
            <person name="Sun Q."/>
            <person name="Mori K."/>
        </authorList>
    </citation>
    <scope>NUCLEOTIDE SEQUENCE [LARGE SCALE GENOMIC DNA]</scope>
    <source>
        <strain evidence="2 3">TBRC 1432</strain>
    </source>
</reference>
<evidence type="ECO:0000259" key="1">
    <source>
        <dbReference type="Pfam" id="PF00296"/>
    </source>
</evidence>
<proteinExistence type="predicted"/>
<dbReference type="EC" id="1.-.-.-" evidence="2"/>
<dbReference type="InterPro" id="IPR011251">
    <property type="entry name" value="Luciferase-like_dom"/>
</dbReference>
<gene>
    <name evidence="2" type="ORF">ACFFH7_42485</name>
</gene>
<dbReference type="Proteomes" id="UP001589810">
    <property type="component" value="Unassembled WGS sequence"/>
</dbReference>
<keyword evidence="2" id="KW-0560">Oxidoreductase</keyword>
<organism evidence="2 3">
    <name type="scientific">Kutzneria chonburiensis</name>
    <dbReference type="NCBI Taxonomy" id="1483604"/>
    <lineage>
        <taxon>Bacteria</taxon>
        <taxon>Bacillati</taxon>
        <taxon>Actinomycetota</taxon>
        <taxon>Actinomycetes</taxon>
        <taxon>Pseudonocardiales</taxon>
        <taxon>Pseudonocardiaceae</taxon>
        <taxon>Kutzneria</taxon>
    </lineage>
</organism>
<dbReference type="GO" id="GO:0016491">
    <property type="term" value="F:oxidoreductase activity"/>
    <property type="evidence" value="ECO:0007669"/>
    <property type="project" value="UniProtKB-KW"/>
</dbReference>
<dbReference type="EMBL" id="JBHLUD010000015">
    <property type="protein sequence ID" value="MFC0548237.1"/>
    <property type="molecule type" value="Genomic_DNA"/>
</dbReference>
<dbReference type="PANTHER" id="PTHR30137">
    <property type="entry name" value="LUCIFERASE-LIKE MONOOXYGENASE"/>
    <property type="match status" value="1"/>
</dbReference>
<keyword evidence="3" id="KW-1185">Reference proteome</keyword>
<protein>
    <submittedName>
        <fullName evidence="2">LLM class flavin-dependent oxidoreductase</fullName>
        <ecNumber evidence="2">1.-.-.-</ecNumber>
    </submittedName>
</protein>
<accession>A0ABV6N709</accession>
<dbReference type="Pfam" id="PF00296">
    <property type="entry name" value="Bac_luciferase"/>
    <property type="match status" value="1"/>
</dbReference>
<dbReference type="RefSeq" id="WP_273937925.1">
    <property type="nucleotide sequence ID" value="NZ_CP097263.1"/>
</dbReference>
<name>A0ABV6N709_9PSEU</name>
<dbReference type="InterPro" id="IPR050766">
    <property type="entry name" value="Bact_Lucif_Oxidored"/>
</dbReference>
<dbReference type="SUPFAM" id="SSF51679">
    <property type="entry name" value="Bacterial luciferase-like"/>
    <property type="match status" value="1"/>
</dbReference>
<dbReference type="InterPro" id="IPR036661">
    <property type="entry name" value="Luciferase-like_sf"/>
</dbReference>